<evidence type="ECO:0000256" key="6">
    <source>
        <dbReference type="SAM" id="Phobius"/>
    </source>
</evidence>
<reference evidence="7 8" key="1">
    <citation type="submission" date="2016-10" db="EMBL/GenBank/DDBJ databases">
        <title>Draft genome sequence of Coniochaeta ligniaria NRRL30616, a lignocellulolytic fungus for bioabatement of inhibitors in plant biomass hydrolysates.</title>
        <authorList>
            <consortium name="DOE Joint Genome Institute"/>
            <person name="Jimenez D.J."/>
            <person name="Hector R.E."/>
            <person name="Riley R."/>
            <person name="Sun H."/>
            <person name="Grigoriev I.V."/>
            <person name="Van Elsas J.D."/>
            <person name="Nichols N.N."/>
        </authorList>
    </citation>
    <scope>NUCLEOTIDE SEQUENCE [LARGE SCALE GENOMIC DNA]</scope>
    <source>
        <strain evidence="7 8">NRRL 30616</strain>
    </source>
</reference>
<protein>
    <recommendedName>
        <fullName evidence="9">DUF2418 domain-containing protein</fullName>
    </recommendedName>
</protein>
<dbReference type="InterPro" id="IPR018819">
    <property type="entry name" value="Nur1/Mug154"/>
</dbReference>
<evidence type="ECO:0000256" key="5">
    <source>
        <dbReference type="SAM" id="MobiDB-lite"/>
    </source>
</evidence>
<dbReference type="GO" id="GO:0012505">
    <property type="term" value="C:endomembrane system"/>
    <property type="evidence" value="ECO:0007669"/>
    <property type="project" value="UniProtKB-SubCell"/>
</dbReference>
<dbReference type="Proteomes" id="UP000182658">
    <property type="component" value="Unassembled WGS sequence"/>
</dbReference>
<dbReference type="STRING" id="1408157.A0A1J7IXN0"/>
<evidence type="ECO:0000256" key="4">
    <source>
        <dbReference type="ARBA" id="ARBA00023136"/>
    </source>
</evidence>
<dbReference type="InParanoid" id="A0A1J7IXN0"/>
<evidence type="ECO:0000256" key="2">
    <source>
        <dbReference type="ARBA" id="ARBA00022692"/>
    </source>
</evidence>
<evidence type="ECO:0000256" key="3">
    <source>
        <dbReference type="ARBA" id="ARBA00022989"/>
    </source>
</evidence>
<dbReference type="PANTHER" id="PTHR28293">
    <property type="entry name" value="NUCLEAR RIM PROTEIN 1"/>
    <property type="match status" value="1"/>
</dbReference>
<keyword evidence="2 6" id="KW-0812">Transmembrane</keyword>
<feature type="transmembrane region" description="Helical" evidence="6">
    <location>
        <begin position="180"/>
        <end position="203"/>
    </location>
</feature>
<feature type="compositionally biased region" description="Gly residues" evidence="5">
    <location>
        <begin position="374"/>
        <end position="383"/>
    </location>
</feature>
<evidence type="ECO:0000313" key="8">
    <source>
        <dbReference type="Proteomes" id="UP000182658"/>
    </source>
</evidence>
<evidence type="ECO:0000256" key="1">
    <source>
        <dbReference type="ARBA" id="ARBA00004127"/>
    </source>
</evidence>
<feature type="region of interest" description="Disordered" evidence="5">
    <location>
        <begin position="432"/>
        <end position="477"/>
    </location>
</feature>
<sequence length="477" mass="53738">MPRPQRMVRRQPLSDKVKAWLNPFDFLLWLSEEIETRDWDSKHVGTQLGLAANFLFLIARANSGRSSRNDDVFGETSGSGWGSFFIYPLVWFLICASAFNAFYTLTRSRHYRLFETNVEKAGPSTPSAHRVRVDSSPASSSPLRFLTDILASESAESRAHPDKTRDVWEISVWDPLPVSLHFLVFFSPVHVVVYMLFLPLVALDPRPSVTVFNCLLLQVIMSAQLYLLQSRYSQQSKDTSIIQREVLHEYDTKFVHPRLHPVVREVATQVSMGEEGPEQEDVEVGTPTTTILRRGFQTHPNQNYAKYYDPDYNGQPNSRNAMNPSLFTPATKPRYTESFTSSRNLQSPAIRQSLPPTSNSSYSTGISGQQGNPGSTGGSTNFGGSMGVYTHSLSPLKKATSLGELKSSEMLNSPRNSREMAALEQRHIADRMVRQSSPLKENRRATTQLGQLDQAQPPNPFARPNRYSGERFPSRWS</sequence>
<keyword evidence="8" id="KW-1185">Reference proteome</keyword>
<feature type="transmembrane region" description="Helical" evidence="6">
    <location>
        <begin position="44"/>
        <end position="61"/>
    </location>
</feature>
<evidence type="ECO:0000313" key="7">
    <source>
        <dbReference type="EMBL" id="OIW32246.1"/>
    </source>
</evidence>
<accession>A0A1J7IXN0</accession>
<feature type="compositionally biased region" description="Polar residues" evidence="5">
    <location>
        <begin position="434"/>
        <end position="456"/>
    </location>
</feature>
<dbReference type="PANTHER" id="PTHR28293:SF1">
    <property type="entry name" value="NUCLEAR RIM PROTEIN 1"/>
    <property type="match status" value="1"/>
</dbReference>
<dbReference type="AlphaFoldDB" id="A0A1J7IXN0"/>
<feature type="compositionally biased region" description="Polar residues" evidence="5">
    <location>
        <begin position="337"/>
        <end position="366"/>
    </location>
</feature>
<proteinExistence type="predicted"/>
<dbReference type="Pfam" id="PF10332">
    <property type="entry name" value="DUF2418"/>
    <property type="match status" value="1"/>
</dbReference>
<gene>
    <name evidence="7" type="ORF">CONLIGDRAFT_678652</name>
</gene>
<evidence type="ECO:0008006" key="9">
    <source>
        <dbReference type="Google" id="ProtNLM"/>
    </source>
</evidence>
<feature type="compositionally biased region" description="Basic and acidic residues" evidence="5">
    <location>
        <begin position="468"/>
        <end position="477"/>
    </location>
</feature>
<dbReference type="GO" id="GO:0007096">
    <property type="term" value="P:regulation of exit from mitosis"/>
    <property type="evidence" value="ECO:0007669"/>
    <property type="project" value="TreeGrafter"/>
</dbReference>
<comment type="subcellular location">
    <subcellularLocation>
        <location evidence="1">Endomembrane system</location>
        <topology evidence="1">Multi-pass membrane protein</topology>
    </subcellularLocation>
</comment>
<dbReference type="OrthoDB" id="3363151at2759"/>
<feature type="region of interest" description="Disordered" evidence="5">
    <location>
        <begin position="313"/>
        <end position="383"/>
    </location>
</feature>
<feature type="compositionally biased region" description="Polar residues" evidence="5">
    <location>
        <begin position="314"/>
        <end position="328"/>
    </location>
</feature>
<dbReference type="EMBL" id="KV875095">
    <property type="protein sequence ID" value="OIW32246.1"/>
    <property type="molecule type" value="Genomic_DNA"/>
</dbReference>
<dbReference type="GO" id="GO:0043007">
    <property type="term" value="P:maintenance of rDNA"/>
    <property type="evidence" value="ECO:0007669"/>
    <property type="project" value="TreeGrafter"/>
</dbReference>
<keyword evidence="3 6" id="KW-1133">Transmembrane helix</keyword>
<organism evidence="7 8">
    <name type="scientific">Coniochaeta ligniaria NRRL 30616</name>
    <dbReference type="NCBI Taxonomy" id="1408157"/>
    <lineage>
        <taxon>Eukaryota</taxon>
        <taxon>Fungi</taxon>
        <taxon>Dikarya</taxon>
        <taxon>Ascomycota</taxon>
        <taxon>Pezizomycotina</taxon>
        <taxon>Sordariomycetes</taxon>
        <taxon>Sordariomycetidae</taxon>
        <taxon>Coniochaetales</taxon>
        <taxon>Coniochaetaceae</taxon>
        <taxon>Coniochaeta</taxon>
    </lineage>
</organism>
<keyword evidence="4 6" id="KW-0472">Membrane</keyword>
<feature type="transmembrane region" description="Helical" evidence="6">
    <location>
        <begin position="81"/>
        <end position="103"/>
    </location>
</feature>
<name>A0A1J7IXN0_9PEZI</name>